<evidence type="ECO:0000313" key="2">
    <source>
        <dbReference type="EMBL" id="KDN72211.1"/>
    </source>
</evidence>
<proteinExistence type="predicted"/>
<feature type="region of interest" description="Disordered" evidence="1">
    <location>
        <begin position="253"/>
        <end position="292"/>
    </location>
</feature>
<gene>
    <name evidence="2" type="ORF">CSUB01_10045</name>
</gene>
<organism evidence="2 3">
    <name type="scientific">Colletotrichum sublineola</name>
    <name type="common">Sorghum anthracnose fungus</name>
    <dbReference type="NCBI Taxonomy" id="1173701"/>
    <lineage>
        <taxon>Eukaryota</taxon>
        <taxon>Fungi</taxon>
        <taxon>Dikarya</taxon>
        <taxon>Ascomycota</taxon>
        <taxon>Pezizomycotina</taxon>
        <taxon>Sordariomycetes</taxon>
        <taxon>Hypocreomycetidae</taxon>
        <taxon>Glomerellales</taxon>
        <taxon>Glomerellaceae</taxon>
        <taxon>Colletotrichum</taxon>
        <taxon>Colletotrichum graminicola species complex</taxon>
    </lineage>
</organism>
<dbReference type="EMBL" id="JMSE01000020">
    <property type="protein sequence ID" value="KDN72211.1"/>
    <property type="molecule type" value="Genomic_DNA"/>
</dbReference>
<dbReference type="OrthoDB" id="5343383at2759"/>
<comment type="caution">
    <text evidence="2">The sequence shown here is derived from an EMBL/GenBank/DDBJ whole genome shotgun (WGS) entry which is preliminary data.</text>
</comment>
<evidence type="ECO:0000256" key="1">
    <source>
        <dbReference type="SAM" id="MobiDB-lite"/>
    </source>
</evidence>
<feature type="compositionally biased region" description="Acidic residues" evidence="1">
    <location>
        <begin position="256"/>
        <end position="272"/>
    </location>
</feature>
<dbReference type="AlphaFoldDB" id="A0A066Y2F8"/>
<dbReference type="eggNOG" id="ENOG502SMEB">
    <property type="taxonomic scope" value="Eukaryota"/>
</dbReference>
<dbReference type="STRING" id="1173701.A0A066Y2F8"/>
<dbReference type="HOGENOM" id="CLU_016811_0_0_1"/>
<protein>
    <submittedName>
        <fullName evidence="2">Uncharacterized protein</fullName>
    </submittedName>
</protein>
<keyword evidence="3" id="KW-1185">Reference proteome</keyword>
<accession>A0A066Y2F8</accession>
<sequence length="854" mass="95317">MAISDADRDEIAQSLAAYYSVLARACYFSPEDIQSPPTEGWSDLELDVDALRALRRSDKVIDLLRHIPYIKARKGGDKPVQWPILVRSRAIRYLRDDGDFSNWSARGGDGLAEMANAPFDQTPAGPMDLPSDVVALSRGYGSSAFGSPWCIIDCETGILTLYTSGTGPTDKPWQTSRKTIIALPPVGHLEPEIMGSESDQKVDVRQKFQWIYQAHGWATFEEDPSSWRREECIEVLKRFRIELWEAEKKRLAHEADFDDPEDEDFEDPDSDVGSEASRSETATEDVDTALEDEDISVDVSKEELAEVWADLDETEYMMIDQELKGEGIQHAFHTSKPPQRLARAPSSEDNGPRTSQVLDQTHRNDSIEMMAGAIKSHYLTLSRAAYFTPSMVETAPDSGWSDDVFPAEELEMLGYSDKAVSLLRHLPYLGFDEHFWEVLPGSQPIRYLRDAELFEDVPRDKLRRDSLRKLGLSPYDEAMPADVVALSYPNQDSWRGTWWMIDAGRGVIFCESGPKTQVEAPANSYESESIVTTYFQKLVSKLRGLEIVPIPGLGPDENQDPVIWAEPNWERGADALAEMSEADRRIVLPVKSGIGLEGARKVYRDYGWPDENSFRRDECREVLVRLRQTTIYGEGRTDKEDQSCTGGTQTYCCNGFKPPISKEQITETIKDEATGAAIASAEALALEVAAKAFCRIAIIAATAPLRFIPFVGKSSSRINLSIALQAAMPALVAVCSKGVAKAGKSFVVSEGNITRQPTEEELLEDFGLVRCRDGSCEKEMHDLGGLDEYISQQVREGSVEINGWADRFSVASADQTPKIKTNTLAQYFVWDPKTTSWKVNHLQATTVPRWDPIA</sequence>
<feature type="region of interest" description="Disordered" evidence="1">
    <location>
        <begin position="334"/>
        <end position="355"/>
    </location>
</feature>
<feature type="compositionally biased region" description="Acidic residues" evidence="1">
    <location>
        <begin position="282"/>
        <end position="292"/>
    </location>
</feature>
<name>A0A066Y2F8_COLSU</name>
<reference evidence="3" key="1">
    <citation type="journal article" date="2014" name="Genome Announc.">
        <title>Draft genome sequence of Colletotrichum sublineola, a destructive pathogen of cultivated sorghum.</title>
        <authorList>
            <person name="Baroncelli R."/>
            <person name="Sanz-Martin J.M."/>
            <person name="Rech G.E."/>
            <person name="Sukno S.A."/>
            <person name="Thon M.R."/>
        </authorList>
    </citation>
    <scope>NUCLEOTIDE SEQUENCE [LARGE SCALE GENOMIC DNA]</scope>
    <source>
        <strain evidence="3">TX430BB</strain>
    </source>
</reference>
<evidence type="ECO:0000313" key="3">
    <source>
        <dbReference type="Proteomes" id="UP000027238"/>
    </source>
</evidence>
<dbReference type="Proteomes" id="UP000027238">
    <property type="component" value="Unassembled WGS sequence"/>
</dbReference>